<proteinExistence type="predicted"/>
<gene>
    <name evidence="1" type="ORF">O6H91_06G060500</name>
</gene>
<keyword evidence="2" id="KW-1185">Reference proteome</keyword>
<reference evidence="2" key="1">
    <citation type="journal article" date="2024" name="Proc. Natl. Acad. Sci. U.S.A.">
        <title>Extraordinary preservation of gene collinearity over three hundred million years revealed in homosporous lycophytes.</title>
        <authorList>
            <person name="Li C."/>
            <person name="Wickell D."/>
            <person name="Kuo L.Y."/>
            <person name="Chen X."/>
            <person name="Nie B."/>
            <person name="Liao X."/>
            <person name="Peng D."/>
            <person name="Ji J."/>
            <person name="Jenkins J."/>
            <person name="Williams M."/>
            <person name="Shu S."/>
            <person name="Plott C."/>
            <person name="Barry K."/>
            <person name="Rajasekar S."/>
            <person name="Grimwood J."/>
            <person name="Han X."/>
            <person name="Sun S."/>
            <person name="Hou Z."/>
            <person name="He W."/>
            <person name="Dai G."/>
            <person name="Sun C."/>
            <person name="Schmutz J."/>
            <person name="Leebens-Mack J.H."/>
            <person name="Li F.W."/>
            <person name="Wang L."/>
        </authorList>
    </citation>
    <scope>NUCLEOTIDE SEQUENCE [LARGE SCALE GENOMIC DNA]</scope>
    <source>
        <strain evidence="2">cv. PW_Plant_1</strain>
    </source>
</reference>
<comment type="caution">
    <text evidence="1">The sequence shown here is derived from an EMBL/GenBank/DDBJ whole genome shotgun (WGS) entry which is preliminary data.</text>
</comment>
<sequence>MDSGRVSGKNFYAVLGVFEGCSTAEIRSAYRKLAMKWHPDKCANGDPEEAEKSKSKFQTIQEAYSVLADESKRFWYDAGLYRSEEDEGASKEAKYEKYDMSDFLDEMQTIMKKVRHESQDNTFEDIKDLFKTFMDGDVYKSESVRTNSVPFSSYDRKDSRQKSEQASMFFEDGDFFQQVFGSPLSESRSMGTSSNVCSGKTSKGQKKFPRKRQRHDNGQSKFL</sequence>
<dbReference type="EMBL" id="CM055097">
    <property type="protein sequence ID" value="KAJ7552566.1"/>
    <property type="molecule type" value="Genomic_DNA"/>
</dbReference>
<evidence type="ECO:0000313" key="2">
    <source>
        <dbReference type="Proteomes" id="UP001162992"/>
    </source>
</evidence>
<name>A0ACC2DE80_DIPCM</name>
<dbReference type="Proteomes" id="UP001162992">
    <property type="component" value="Chromosome 6"/>
</dbReference>
<organism evidence="1 2">
    <name type="scientific">Diphasiastrum complanatum</name>
    <name type="common">Issler's clubmoss</name>
    <name type="synonym">Lycopodium complanatum</name>
    <dbReference type="NCBI Taxonomy" id="34168"/>
    <lineage>
        <taxon>Eukaryota</taxon>
        <taxon>Viridiplantae</taxon>
        <taxon>Streptophyta</taxon>
        <taxon>Embryophyta</taxon>
        <taxon>Tracheophyta</taxon>
        <taxon>Lycopodiopsida</taxon>
        <taxon>Lycopodiales</taxon>
        <taxon>Lycopodiaceae</taxon>
        <taxon>Lycopodioideae</taxon>
        <taxon>Diphasiastrum</taxon>
    </lineage>
</organism>
<evidence type="ECO:0000313" key="1">
    <source>
        <dbReference type="EMBL" id="KAJ7552566.1"/>
    </source>
</evidence>
<accession>A0ACC2DE80</accession>
<protein>
    <submittedName>
        <fullName evidence="1">Uncharacterized protein</fullName>
    </submittedName>
</protein>